<evidence type="ECO:0000256" key="3">
    <source>
        <dbReference type="ARBA" id="ARBA00022692"/>
    </source>
</evidence>
<feature type="domain" description="Palmitoyltransferase DHHC" evidence="8">
    <location>
        <begin position="43"/>
        <end position="107"/>
    </location>
</feature>
<accession>A0A443RFM6</accession>
<keyword evidence="2 7" id="KW-0808">Transferase</keyword>
<evidence type="ECO:0000259" key="8">
    <source>
        <dbReference type="Pfam" id="PF01529"/>
    </source>
</evidence>
<dbReference type="PANTHER" id="PTHR12246">
    <property type="entry name" value="PALMITOYLTRANSFERASE ZDHHC16"/>
    <property type="match status" value="1"/>
</dbReference>
<dbReference type="PROSITE" id="PS50216">
    <property type="entry name" value="DHHC"/>
    <property type="match status" value="1"/>
</dbReference>
<keyword evidence="5 7" id="KW-0472">Membrane</keyword>
<evidence type="ECO:0000256" key="7">
    <source>
        <dbReference type="RuleBase" id="RU079119"/>
    </source>
</evidence>
<comment type="subcellular location">
    <subcellularLocation>
        <location evidence="1">Membrane</location>
        <topology evidence="1">Multi-pass membrane protein</topology>
    </subcellularLocation>
</comment>
<dbReference type="STRING" id="1965070.A0A443RFM6"/>
<proteinExistence type="inferred from homology"/>
<organism evidence="9 10">
    <name type="scientific">Dinothrombium tinctorium</name>
    <dbReference type="NCBI Taxonomy" id="1965070"/>
    <lineage>
        <taxon>Eukaryota</taxon>
        <taxon>Metazoa</taxon>
        <taxon>Ecdysozoa</taxon>
        <taxon>Arthropoda</taxon>
        <taxon>Chelicerata</taxon>
        <taxon>Arachnida</taxon>
        <taxon>Acari</taxon>
        <taxon>Acariformes</taxon>
        <taxon>Trombidiformes</taxon>
        <taxon>Prostigmata</taxon>
        <taxon>Anystina</taxon>
        <taxon>Parasitengona</taxon>
        <taxon>Trombidioidea</taxon>
        <taxon>Trombidiidae</taxon>
        <taxon>Dinothrombium</taxon>
    </lineage>
</organism>
<keyword evidence="4 7" id="KW-1133">Transmembrane helix</keyword>
<evidence type="ECO:0000256" key="2">
    <source>
        <dbReference type="ARBA" id="ARBA00022679"/>
    </source>
</evidence>
<name>A0A443RFM6_9ACAR</name>
<dbReference type="GO" id="GO:0019706">
    <property type="term" value="F:protein-cysteine S-palmitoyltransferase activity"/>
    <property type="evidence" value="ECO:0007669"/>
    <property type="project" value="UniProtKB-EC"/>
</dbReference>
<dbReference type="InterPro" id="IPR001594">
    <property type="entry name" value="Palmitoyltrfase_DHHC"/>
</dbReference>
<comment type="caution">
    <text evidence="9">The sequence shown here is derived from an EMBL/GenBank/DDBJ whole genome shotgun (WGS) entry which is preliminary data.</text>
</comment>
<dbReference type="InterPro" id="IPR039859">
    <property type="entry name" value="PFA4/ZDH16/20/ERF2-like"/>
</dbReference>
<feature type="transmembrane region" description="Helical" evidence="7">
    <location>
        <begin position="93"/>
        <end position="111"/>
    </location>
</feature>
<dbReference type="EMBL" id="NCKU01000807">
    <property type="protein sequence ID" value="RWS14074.1"/>
    <property type="molecule type" value="Genomic_DNA"/>
</dbReference>
<dbReference type="EC" id="2.3.1.225" evidence="7"/>
<evidence type="ECO:0000256" key="4">
    <source>
        <dbReference type="ARBA" id="ARBA00022989"/>
    </source>
</evidence>
<dbReference type="GO" id="GO:0016020">
    <property type="term" value="C:membrane"/>
    <property type="evidence" value="ECO:0007669"/>
    <property type="project" value="UniProtKB-SubCell"/>
</dbReference>
<evidence type="ECO:0000313" key="9">
    <source>
        <dbReference type="EMBL" id="RWS14074.1"/>
    </source>
</evidence>
<reference evidence="9 10" key="1">
    <citation type="journal article" date="2018" name="Gigascience">
        <title>Genomes of trombidid mites reveal novel predicted allergens and laterally-transferred genes associated with secondary metabolism.</title>
        <authorList>
            <person name="Dong X."/>
            <person name="Chaisiri K."/>
            <person name="Xia D."/>
            <person name="Armstrong S.D."/>
            <person name="Fang Y."/>
            <person name="Donnelly M.J."/>
            <person name="Kadowaki T."/>
            <person name="McGarry J.W."/>
            <person name="Darby A.C."/>
            <person name="Makepeace B.L."/>
        </authorList>
    </citation>
    <scope>NUCLEOTIDE SEQUENCE [LARGE SCALE GENOMIC DNA]</scope>
    <source>
        <strain evidence="9">UoL-WK</strain>
    </source>
</reference>
<dbReference type="Proteomes" id="UP000285301">
    <property type="component" value="Unassembled WGS sequence"/>
</dbReference>
<evidence type="ECO:0000256" key="6">
    <source>
        <dbReference type="ARBA" id="ARBA00023315"/>
    </source>
</evidence>
<comment type="similarity">
    <text evidence="7">Belongs to the DHHC palmitoyltransferase family.</text>
</comment>
<evidence type="ECO:0000256" key="5">
    <source>
        <dbReference type="ARBA" id="ARBA00023136"/>
    </source>
</evidence>
<comment type="caution">
    <text evidence="7">Lacks conserved residue(s) required for the propagation of feature annotation.</text>
</comment>
<gene>
    <name evidence="9" type="ORF">B4U79_09138</name>
</gene>
<protein>
    <recommendedName>
        <fullName evidence="7">Palmitoyltransferase</fullName>
        <ecNumber evidence="7">2.3.1.225</ecNumber>
    </recommendedName>
</protein>
<evidence type="ECO:0000256" key="1">
    <source>
        <dbReference type="ARBA" id="ARBA00004141"/>
    </source>
</evidence>
<comment type="domain">
    <text evidence="7">The DHHC domain is required for palmitoyltransferase activity.</text>
</comment>
<keyword evidence="6 7" id="KW-0012">Acyltransferase</keyword>
<sequence length="113" mass="12981">MWSHSKASFSDPGVVLQPKHNLDFSNNQIDTNAAMLENGVRNREWSICSKCETYRPPKAHHCRICRKCIRKMDHHCPWINNCVGEFNQKIHTVALLVEALLFGIFVTAVMTDQ</sequence>
<evidence type="ECO:0000313" key="10">
    <source>
        <dbReference type="Proteomes" id="UP000285301"/>
    </source>
</evidence>
<dbReference type="Pfam" id="PF01529">
    <property type="entry name" value="DHHC"/>
    <property type="match status" value="1"/>
</dbReference>
<keyword evidence="3 7" id="KW-0812">Transmembrane</keyword>
<comment type="catalytic activity">
    <reaction evidence="7">
        <text>L-cysteinyl-[protein] + hexadecanoyl-CoA = S-hexadecanoyl-L-cysteinyl-[protein] + CoA</text>
        <dbReference type="Rhea" id="RHEA:36683"/>
        <dbReference type="Rhea" id="RHEA-COMP:10131"/>
        <dbReference type="Rhea" id="RHEA-COMP:11032"/>
        <dbReference type="ChEBI" id="CHEBI:29950"/>
        <dbReference type="ChEBI" id="CHEBI:57287"/>
        <dbReference type="ChEBI" id="CHEBI:57379"/>
        <dbReference type="ChEBI" id="CHEBI:74151"/>
        <dbReference type="EC" id="2.3.1.225"/>
    </reaction>
</comment>
<dbReference type="OrthoDB" id="331948at2759"/>
<keyword evidence="10" id="KW-1185">Reference proteome</keyword>
<dbReference type="AlphaFoldDB" id="A0A443RFM6"/>